<dbReference type="KEGG" id="msto:MSTO_46780"/>
<evidence type="ECO:0000313" key="1">
    <source>
        <dbReference type="EMBL" id="BBY24473.1"/>
    </source>
</evidence>
<dbReference type="RefSeq" id="WP_163792107.1">
    <property type="nucleotide sequence ID" value="NZ_AP022587.1"/>
</dbReference>
<organism evidence="1 2">
    <name type="scientific">Mycobacterium stomatepiae</name>
    <dbReference type="NCBI Taxonomy" id="470076"/>
    <lineage>
        <taxon>Bacteria</taxon>
        <taxon>Bacillati</taxon>
        <taxon>Actinomycetota</taxon>
        <taxon>Actinomycetes</taxon>
        <taxon>Mycobacteriales</taxon>
        <taxon>Mycobacteriaceae</taxon>
        <taxon>Mycobacterium</taxon>
        <taxon>Mycobacterium simiae complex</taxon>
    </lineage>
</organism>
<evidence type="ECO:0008006" key="3">
    <source>
        <dbReference type="Google" id="ProtNLM"/>
    </source>
</evidence>
<reference evidence="1 2" key="1">
    <citation type="journal article" date="2019" name="Emerg. Microbes Infect.">
        <title>Comprehensive subspecies identification of 175 nontuberculous mycobacteria species based on 7547 genomic profiles.</title>
        <authorList>
            <person name="Matsumoto Y."/>
            <person name="Kinjo T."/>
            <person name="Motooka D."/>
            <person name="Nabeya D."/>
            <person name="Jung N."/>
            <person name="Uechi K."/>
            <person name="Horii T."/>
            <person name="Iida T."/>
            <person name="Fujita J."/>
            <person name="Nakamura S."/>
        </authorList>
    </citation>
    <scope>NUCLEOTIDE SEQUENCE [LARGE SCALE GENOMIC DNA]</scope>
    <source>
        <strain evidence="1 2">JCM 17783</strain>
    </source>
</reference>
<proteinExistence type="predicted"/>
<dbReference type="EMBL" id="AP022587">
    <property type="protein sequence ID" value="BBY24473.1"/>
    <property type="molecule type" value="Genomic_DNA"/>
</dbReference>
<protein>
    <recommendedName>
        <fullName evidence="3">SGNH/GDSL hydrolase family protein</fullName>
    </recommendedName>
</protein>
<dbReference type="Proteomes" id="UP000467130">
    <property type="component" value="Chromosome"/>
</dbReference>
<sequence>MLLVALICGLSLVAGNLAVPQVLHLERLNSPAGTLHVVVIGTSKVRYGIDYDDRFAKRPGVPNGLVFHRITRDAGTPRLLEPALIASLAHPPDLLLIESDLLLVDQRSYFDHPRWSTTWPEFQVYLGHLGQNLALLLDGGPGYDGNEGVDRWLSPPACSQLRQGYAEKAAGWRIARPEAITRFTTLLKQLAHRGTTVVLLDVPVSATAGRLQPVGLRDEAAHHRQQLQAELGAQSWSPPPFPESSYCDLGHFNEDGRKRYSAWLATQIIAWQESRH</sequence>
<gene>
    <name evidence="1" type="ORF">MSTO_46780</name>
</gene>
<name>A0A7I7QDS6_9MYCO</name>
<dbReference type="AlphaFoldDB" id="A0A7I7QDS6"/>
<keyword evidence="2" id="KW-1185">Reference proteome</keyword>
<evidence type="ECO:0000313" key="2">
    <source>
        <dbReference type="Proteomes" id="UP000467130"/>
    </source>
</evidence>
<accession>A0A7I7QDS6</accession>